<accession>A0A4R3M943</accession>
<keyword evidence="4" id="KW-1185">Reference proteome</keyword>
<protein>
    <submittedName>
        <fullName evidence="3">Outer membrane autotransporter protein</fullName>
    </submittedName>
</protein>
<evidence type="ECO:0000313" key="4">
    <source>
        <dbReference type="Proteomes" id="UP000295525"/>
    </source>
</evidence>
<dbReference type="InterPro" id="IPR005546">
    <property type="entry name" value="Autotransporte_beta"/>
</dbReference>
<dbReference type="InterPro" id="IPR036709">
    <property type="entry name" value="Autotransporte_beta_dom_sf"/>
</dbReference>
<evidence type="ECO:0000259" key="2">
    <source>
        <dbReference type="PROSITE" id="PS51208"/>
    </source>
</evidence>
<dbReference type="NCBIfam" id="TIGR01414">
    <property type="entry name" value="autotrans_barl"/>
    <property type="match status" value="1"/>
</dbReference>
<dbReference type="Pfam" id="PF12951">
    <property type="entry name" value="PATR"/>
    <property type="match status" value="1"/>
</dbReference>
<dbReference type="InterPro" id="IPR013425">
    <property type="entry name" value="Autotrns_rpt"/>
</dbReference>
<dbReference type="AlphaFoldDB" id="A0A4R3M943"/>
<organism evidence="3 4">
    <name type="scientific">Paralcaligenes ureilyticus</name>
    <dbReference type="NCBI Taxonomy" id="627131"/>
    <lineage>
        <taxon>Bacteria</taxon>
        <taxon>Pseudomonadati</taxon>
        <taxon>Pseudomonadota</taxon>
        <taxon>Betaproteobacteria</taxon>
        <taxon>Burkholderiales</taxon>
        <taxon>Alcaligenaceae</taxon>
        <taxon>Paralcaligenes</taxon>
    </lineage>
</organism>
<reference evidence="3 4" key="1">
    <citation type="submission" date="2019-03" db="EMBL/GenBank/DDBJ databases">
        <title>Genomic Encyclopedia of Type Strains, Phase IV (KMG-IV): sequencing the most valuable type-strain genomes for metagenomic binning, comparative biology and taxonomic classification.</title>
        <authorList>
            <person name="Goeker M."/>
        </authorList>
    </citation>
    <scope>NUCLEOTIDE SEQUENCE [LARGE SCALE GENOMIC DNA]</scope>
    <source>
        <strain evidence="3 4">DSM 24591</strain>
    </source>
</reference>
<comment type="caution">
    <text evidence="3">The sequence shown here is derived from an EMBL/GenBank/DDBJ whole genome shotgun (WGS) entry which is preliminary data.</text>
</comment>
<dbReference type="Proteomes" id="UP000295525">
    <property type="component" value="Unassembled WGS sequence"/>
</dbReference>
<proteinExistence type="predicted"/>
<dbReference type="GO" id="GO:0019867">
    <property type="term" value="C:outer membrane"/>
    <property type="evidence" value="ECO:0007669"/>
    <property type="project" value="InterPro"/>
</dbReference>
<dbReference type="PROSITE" id="PS51208">
    <property type="entry name" value="AUTOTRANSPORTER"/>
    <property type="match status" value="1"/>
</dbReference>
<dbReference type="Gene3D" id="2.40.128.130">
    <property type="entry name" value="Autotransporter beta-domain"/>
    <property type="match status" value="1"/>
</dbReference>
<dbReference type="EMBL" id="SMAJ01000004">
    <property type="protein sequence ID" value="TCT09093.1"/>
    <property type="molecule type" value="Genomic_DNA"/>
</dbReference>
<evidence type="ECO:0000256" key="1">
    <source>
        <dbReference type="ARBA" id="ARBA00022729"/>
    </source>
</evidence>
<dbReference type="InterPro" id="IPR011050">
    <property type="entry name" value="Pectin_lyase_fold/virulence"/>
</dbReference>
<feature type="domain" description="Autotransporter" evidence="2">
    <location>
        <begin position="342"/>
        <end position="628"/>
    </location>
</feature>
<dbReference type="SUPFAM" id="SSF103515">
    <property type="entry name" value="Autotransporter"/>
    <property type="match status" value="1"/>
</dbReference>
<name>A0A4R3M943_9BURK</name>
<dbReference type="InterPro" id="IPR006315">
    <property type="entry name" value="OM_autotransptr_brl_dom"/>
</dbReference>
<gene>
    <name evidence="3" type="ORF">EDC26_104253</name>
</gene>
<dbReference type="SMART" id="SM00869">
    <property type="entry name" value="Autotransporter"/>
    <property type="match status" value="1"/>
</dbReference>
<dbReference type="SUPFAM" id="SSF51126">
    <property type="entry name" value="Pectin lyase-like"/>
    <property type="match status" value="1"/>
</dbReference>
<evidence type="ECO:0000313" key="3">
    <source>
        <dbReference type="EMBL" id="TCT09093.1"/>
    </source>
</evidence>
<dbReference type="NCBIfam" id="TIGR02601">
    <property type="entry name" value="autotrns_rpt"/>
    <property type="match status" value="1"/>
</dbReference>
<keyword evidence="1" id="KW-0732">Signal</keyword>
<dbReference type="Pfam" id="PF03797">
    <property type="entry name" value="Autotransporter"/>
    <property type="match status" value="1"/>
</dbReference>
<sequence>MGAPFGTLHANTGTVLSYAPGVTVMNGLQLQAVDIGTRVPAGSYSTVTPLDYADSVQLMVNSGEATQLGTMAGSAPLVKQGAGRLRLGGDVAAYFGTATVNQGTLAVDRYFSGSVQVNEGARLQGTGVVGPTTIQAGGVLAPGNSIGALTVQGDLVFKPGARFEVEATALGAADFVQVTGRALLDGDLVALAQAGDWQASTRYTVLRAEQGLDGSRFAAASSNFAFLTPTLAYDDEQVFLTLARNDTAFDEVAQTPVEDEVVKALEAEDGAVAPALYDKVVVLDRLGARQAFQQLSGSWAASVRSGVIDDNRFIREAVFEHARPLWPAGEGVFGSTGPSGRASEAAPGFWSHAFHSSADRAGYGGTPADHRDIQGVVLGAWQPVGRNWSLGGFFGAQQSHLWRDAAMAGARIRSVHAGLALAGEEGNWRYTLGAVHTWHRVQSRRTVAVGGLNDGLQSAYGAGATQVFGEVSWPFGLGGSGSRSASVAIEPFTRLAWVDVRTQGFAEQGGAAALDVRPAHQSVLFSTLGLRVTQPIETVTGAAQVHGLLAWRYASGDVASVSRQSFRGGARHVVFESEGQPVARSAWLFELGLQARLAKGVDVGIAYAGQFARGLQDHGARLSLTWAF</sequence>